<evidence type="ECO:0000313" key="3">
    <source>
        <dbReference type="EMBL" id="KOS05466.1"/>
    </source>
</evidence>
<dbReference type="AlphaFoldDB" id="A0A0M9VHD9"/>
<dbReference type="Pfam" id="PF03992">
    <property type="entry name" value="ABM"/>
    <property type="match status" value="2"/>
</dbReference>
<dbReference type="Gene3D" id="3.30.70.100">
    <property type="match status" value="1"/>
</dbReference>
<feature type="signal peptide" evidence="1">
    <location>
        <begin position="1"/>
        <end position="33"/>
    </location>
</feature>
<accession>A0A0M9VHD9</accession>
<feature type="domain" description="ABM" evidence="2">
    <location>
        <begin position="51"/>
        <end position="139"/>
    </location>
</feature>
<dbReference type="Proteomes" id="UP000037755">
    <property type="component" value="Unassembled WGS sequence"/>
</dbReference>
<name>A0A0M9VHD9_9FLAO</name>
<reference evidence="3 4" key="1">
    <citation type="submission" date="2015-08" db="EMBL/GenBank/DDBJ databases">
        <title>Whole genome sequence of Flavobacterium akiainvivens IK-1T, from decaying Wikstroemia oahuensis, an endemic Hawaiian shrub.</title>
        <authorList>
            <person name="Wan X."/>
            <person name="Hou S."/>
            <person name="Saito J."/>
            <person name="Donachie S."/>
        </authorList>
    </citation>
    <scope>NUCLEOTIDE SEQUENCE [LARGE SCALE GENOMIC DNA]</scope>
    <source>
        <strain evidence="3 4">IK-1</strain>
    </source>
</reference>
<evidence type="ECO:0000313" key="4">
    <source>
        <dbReference type="Proteomes" id="UP000037755"/>
    </source>
</evidence>
<evidence type="ECO:0000256" key="1">
    <source>
        <dbReference type="SAM" id="SignalP"/>
    </source>
</evidence>
<feature type="chain" id="PRO_5005839243" description="ABM domain-containing protein" evidence="1">
    <location>
        <begin position="34"/>
        <end position="247"/>
    </location>
</feature>
<dbReference type="PATRIC" id="fig|1202724.3.peg.1045"/>
<dbReference type="PROSITE" id="PS51725">
    <property type="entry name" value="ABM"/>
    <property type="match status" value="1"/>
</dbReference>
<dbReference type="InterPro" id="IPR050744">
    <property type="entry name" value="AI-2_Isomerase_LsrG"/>
</dbReference>
<dbReference type="PANTHER" id="PTHR33336">
    <property type="entry name" value="QUINOL MONOOXYGENASE YGIN-RELATED"/>
    <property type="match status" value="1"/>
</dbReference>
<sequence length="247" mass="28063">MIQIKKCKRKRLVNCLWLIGVALCIVGCNNSNTQTERSETAKTDTVAEVYVELGFFGPVKPEKWAVLLAAVQNNVTHSRREAGNLAFNLYLPENDTLQPIWFERFQTYKAHTLHMQQDYFKKAIAVIKQSLAGEALSIALKDVKEVPAVNPKNRTAAHNSITLYTVKPGSRQQFVTAMANAAAKCRGLSNNVEYNLYQYKNEPEKFVLIEAWLNKPKNVQEPEAEYFAAEPVRYMVKDISENKNVNH</sequence>
<keyword evidence="4" id="KW-1185">Reference proteome</keyword>
<evidence type="ECO:0000259" key="2">
    <source>
        <dbReference type="PROSITE" id="PS51725"/>
    </source>
</evidence>
<dbReference type="GO" id="GO:0003824">
    <property type="term" value="F:catalytic activity"/>
    <property type="evidence" value="ECO:0007669"/>
    <property type="project" value="TreeGrafter"/>
</dbReference>
<dbReference type="SUPFAM" id="SSF54909">
    <property type="entry name" value="Dimeric alpha+beta barrel"/>
    <property type="match status" value="2"/>
</dbReference>
<gene>
    <name evidence="3" type="ORF">AM493_05050</name>
</gene>
<dbReference type="RefSeq" id="WP_054406662.1">
    <property type="nucleotide sequence ID" value="NZ_FOYA01000003.1"/>
</dbReference>
<dbReference type="PANTHER" id="PTHR33336:SF15">
    <property type="entry name" value="ABM DOMAIN-CONTAINING PROTEIN"/>
    <property type="match status" value="1"/>
</dbReference>
<comment type="caution">
    <text evidence="3">The sequence shown here is derived from an EMBL/GenBank/DDBJ whole genome shotgun (WGS) entry which is preliminary data.</text>
</comment>
<dbReference type="InterPro" id="IPR011008">
    <property type="entry name" value="Dimeric_a/b-barrel"/>
</dbReference>
<organism evidence="3 4">
    <name type="scientific">Flavobacterium akiainvivens</name>
    <dbReference type="NCBI Taxonomy" id="1202724"/>
    <lineage>
        <taxon>Bacteria</taxon>
        <taxon>Pseudomonadati</taxon>
        <taxon>Bacteroidota</taxon>
        <taxon>Flavobacteriia</taxon>
        <taxon>Flavobacteriales</taxon>
        <taxon>Flavobacteriaceae</taxon>
        <taxon>Flavobacterium</taxon>
    </lineage>
</organism>
<protein>
    <recommendedName>
        <fullName evidence="2">ABM domain-containing protein</fullName>
    </recommendedName>
</protein>
<dbReference type="OrthoDB" id="9792284at2"/>
<dbReference type="InterPro" id="IPR007138">
    <property type="entry name" value="ABM_dom"/>
</dbReference>
<dbReference type="EMBL" id="LIYD01000005">
    <property type="protein sequence ID" value="KOS05466.1"/>
    <property type="molecule type" value="Genomic_DNA"/>
</dbReference>
<dbReference type="STRING" id="1202724.AM493_05050"/>
<proteinExistence type="predicted"/>
<keyword evidence="1" id="KW-0732">Signal</keyword>